<evidence type="ECO:0000313" key="13">
    <source>
        <dbReference type="EMBL" id="GGB60357.1"/>
    </source>
</evidence>
<gene>
    <name evidence="13" type="ORF">GCM10011316_35510</name>
</gene>
<evidence type="ECO:0000256" key="6">
    <source>
        <dbReference type="ARBA" id="ARBA00022801"/>
    </source>
</evidence>
<dbReference type="InterPro" id="IPR004387">
    <property type="entry name" value="Pept_M50_Zn"/>
</dbReference>
<feature type="transmembrane region" description="Helical" evidence="11">
    <location>
        <begin position="6"/>
        <end position="28"/>
    </location>
</feature>
<dbReference type="GO" id="GO:0006508">
    <property type="term" value="P:proteolysis"/>
    <property type="evidence" value="ECO:0007669"/>
    <property type="project" value="UniProtKB-KW"/>
</dbReference>
<dbReference type="CDD" id="cd23081">
    <property type="entry name" value="cpPDZ_EcRseP-like"/>
    <property type="match status" value="1"/>
</dbReference>
<dbReference type="EC" id="3.4.24.-" evidence="11"/>
<feature type="transmembrane region" description="Helical" evidence="11">
    <location>
        <begin position="301"/>
        <end position="321"/>
    </location>
</feature>
<keyword evidence="7 11" id="KW-0862">Zinc</keyword>
<name>A0A916X280_9HYPH</name>
<organism evidence="13 14">
    <name type="scientific">Roseibium aquae</name>
    <dbReference type="NCBI Taxonomy" id="1323746"/>
    <lineage>
        <taxon>Bacteria</taxon>
        <taxon>Pseudomonadati</taxon>
        <taxon>Pseudomonadota</taxon>
        <taxon>Alphaproteobacteria</taxon>
        <taxon>Hyphomicrobiales</taxon>
        <taxon>Stappiaceae</taxon>
        <taxon>Roseibium</taxon>
    </lineage>
</organism>
<comment type="caution">
    <text evidence="13">The sequence shown here is derived from an EMBL/GenBank/DDBJ whole genome shotgun (WGS) entry which is preliminary data.</text>
</comment>
<feature type="domain" description="PDZ" evidence="12">
    <location>
        <begin position="140"/>
        <end position="201"/>
    </location>
</feature>
<keyword evidence="9 11" id="KW-0482">Metalloprotease</keyword>
<keyword evidence="14" id="KW-1185">Reference proteome</keyword>
<keyword evidence="5 11" id="KW-0812">Transmembrane</keyword>
<dbReference type="SUPFAM" id="SSF50156">
    <property type="entry name" value="PDZ domain-like"/>
    <property type="match status" value="1"/>
</dbReference>
<dbReference type="Pfam" id="PF17820">
    <property type="entry name" value="PDZ_6"/>
    <property type="match status" value="1"/>
</dbReference>
<keyword evidence="11" id="KW-0479">Metal-binding</keyword>
<feature type="transmembrane region" description="Helical" evidence="11">
    <location>
        <begin position="351"/>
        <end position="369"/>
    </location>
</feature>
<keyword evidence="4" id="KW-0645">Protease</keyword>
<dbReference type="Gene3D" id="2.30.42.10">
    <property type="match status" value="1"/>
</dbReference>
<evidence type="ECO:0000256" key="10">
    <source>
        <dbReference type="ARBA" id="ARBA00023136"/>
    </source>
</evidence>
<dbReference type="EMBL" id="BMFA01000013">
    <property type="protein sequence ID" value="GGB60357.1"/>
    <property type="molecule type" value="Genomic_DNA"/>
</dbReference>
<comment type="similarity">
    <text evidence="3 11">Belongs to the peptidase M50B family.</text>
</comment>
<evidence type="ECO:0000256" key="11">
    <source>
        <dbReference type="RuleBase" id="RU362031"/>
    </source>
</evidence>
<dbReference type="Pfam" id="PF02163">
    <property type="entry name" value="Peptidase_M50"/>
    <property type="match status" value="1"/>
</dbReference>
<evidence type="ECO:0000313" key="14">
    <source>
        <dbReference type="Proteomes" id="UP000605148"/>
    </source>
</evidence>
<dbReference type="OrthoDB" id="9782003at2"/>
<reference evidence="13" key="1">
    <citation type="journal article" date="2014" name="Int. J. Syst. Evol. Microbiol.">
        <title>Complete genome sequence of Corynebacterium casei LMG S-19264T (=DSM 44701T), isolated from a smear-ripened cheese.</title>
        <authorList>
            <consortium name="US DOE Joint Genome Institute (JGI-PGF)"/>
            <person name="Walter F."/>
            <person name="Albersmeier A."/>
            <person name="Kalinowski J."/>
            <person name="Ruckert C."/>
        </authorList>
    </citation>
    <scope>NUCLEOTIDE SEQUENCE</scope>
    <source>
        <strain evidence="13">CGMCC 1.12426</strain>
    </source>
</reference>
<dbReference type="AlphaFoldDB" id="A0A916X280"/>
<keyword evidence="8 11" id="KW-1133">Transmembrane helix</keyword>
<dbReference type="GO" id="GO:0004222">
    <property type="term" value="F:metalloendopeptidase activity"/>
    <property type="evidence" value="ECO:0007669"/>
    <property type="project" value="InterPro"/>
</dbReference>
<evidence type="ECO:0000259" key="12">
    <source>
        <dbReference type="PROSITE" id="PS50106"/>
    </source>
</evidence>
<dbReference type="SMART" id="SM00228">
    <property type="entry name" value="PDZ"/>
    <property type="match status" value="1"/>
</dbReference>
<evidence type="ECO:0000256" key="1">
    <source>
        <dbReference type="ARBA" id="ARBA00001947"/>
    </source>
</evidence>
<sequence length="378" mass="41092">MDILTTAYDLVIGYILPFLFVLTIVVFFHELGHFLVARWCNVKVSDFSVGFGREIFGFNDRHGTRWKLSLIPLGGYVKFAGDENAASVPDRDLLAQMSAEERRTAFVAKPVWQRAAVVAAGPFANFLLAIAIFTFIFMVFGKTVTAPIVDEVRENSAAEAAGLLPGDEILAVNGRGIETFNDLQRIVSASAEVPLELEVARGTTVLSITAVPQYREVTDNFGNSQRIGLLGITRSVDQNSLIQKDFGPLEAVAEGTRDTVYVAGRTLDYIWGVISGRESADQLGGPIRVAHVSGQVADQGLLPLLSLAAVLSISIGLINLMPIPMLDGGHLVYYAAEAVRGKPLSERVQEIGFRVGLGIVLFLMVFATWNDVLHLSRL</sequence>
<evidence type="ECO:0000256" key="8">
    <source>
        <dbReference type="ARBA" id="ARBA00022989"/>
    </source>
</evidence>
<dbReference type="InterPro" id="IPR008915">
    <property type="entry name" value="Peptidase_M50"/>
</dbReference>
<comment type="cofactor">
    <cofactor evidence="1 11">
        <name>Zn(2+)</name>
        <dbReference type="ChEBI" id="CHEBI:29105"/>
    </cofactor>
</comment>
<dbReference type="GO" id="GO:0016020">
    <property type="term" value="C:membrane"/>
    <property type="evidence" value="ECO:0007669"/>
    <property type="project" value="UniProtKB-SubCell"/>
</dbReference>
<evidence type="ECO:0000256" key="9">
    <source>
        <dbReference type="ARBA" id="ARBA00023049"/>
    </source>
</evidence>
<dbReference type="InterPro" id="IPR036034">
    <property type="entry name" value="PDZ_sf"/>
</dbReference>
<accession>A0A916X280</accession>
<evidence type="ECO:0000256" key="7">
    <source>
        <dbReference type="ARBA" id="ARBA00022833"/>
    </source>
</evidence>
<dbReference type="CDD" id="cd06163">
    <property type="entry name" value="S2P-M50_PDZ_RseP-like"/>
    <property type="match status" value="1"/>
</dbReference>
<dbReference type="PANTHER" id="PTHR42837">
    <property type="entry name" value="REGULATOR OF SIGMA-E PROTEASE RSEP"/>
    <property type="match status" value="1"/>
</dbReference>
<dbReference type="PANTHER" id="PTHR42837:SF2">
    <property type="entry name" value="MEMBRANE METALLOPROTEASE ARASP2, CHLOROPLASTIC-RELATED"/>
    <property type="match status" value="1"/>
</dbReference>
<reference evidence="13" key="2">
    <citation type="submission" date="2020-09" db="EMBL/GenBank/DDBJ databases">
        <authorList>
            <person name="Sun Q."/>
            <person name="Zhou Y."/>
        </authorList>
    </citation>
    <scope>NUCLEOTIDE SEQUENCE</scope>
    <source>
        <strain evidence="13">CGMCC 1.12426</strain>
    </source>
</reference>
<keyword evidence="10 11" id="KW-0472">Membrane</keyword>
<evidence type="ECO:0000256" key="4">
    <source>
        <dbReference type="ARBA" id="ARBA00022670"/>
    </source>
</evidence>
<feature type="transmembrane region" description="Helical" evidence="11">
    <location>
        <begin position="115"/>
        <end position="140"/>
    </location>
</feature>
<dbReference type="InterPro" id="IPR001478">
    <property type="entry name" value="PDZ"/>
</dbReference>
<dbReference type="InterPro" id="IPR041489">
    <property type="entry name" value="PDZ_6"/>
</dbReference>
<dbReference type="NCBIfam" id="TIGR00054">
    <property type="entry name" value="RIP metalloprotease RseP"/>
    <property type="match status" value="1"/>
</dbReference>
<dbReference type="RefSeq" id="WP_150497488.1">
    <property type="nucleotide sequence ID" value="NZ_BMFA01000013.1"/>
</dbReference>
<comment type="subcellular location">
    <subcellularLocation>
        <location evidence="2">Membrane</location>
        <topology evidence="2">Multi-pass membrane protein</topology>
    </subcellularLocation>
</comment>
<evidence type="ECO:0000256" key="5">
    <source>
        <dbReference type="ARBA" id="ARBA00022692"/>
    </source>
</evidence>
<dbReference type="GO" id="GO:0046872">
    <property type="term" value="F:metal ion binding"/>
    <property type="evidence" value="ECO:0007669"/>
    <property type="project" value="UniProtKB-KW"/>
</dbReference>
<dbReference type="PROSITE" id="PS50106">
    <property type="entry name" value="PDZ"/>
    <property type="match status" value="1"/>
</dbReference>
<keyword evidence="6 11" id="KW-0378">Hydrolase</keyword>
<evidence type="ECO:0000256" key="3">
    <source>
        <dbReference type="ARBA" id="ARBA00007931"/>
    </source>
</evidence>
<evidence type="ECO:0000256" key="2">
    <source>
        <dbReference type="ARBA" id="ARBA00004141"/>
    </source>
</evidence>
<proteinExistence type="inferred from homology"/>
<dbReference type="Proteomes" id="UP000605148">
    <property type="component" value="Unassembled WGS sequence"/>
</dbReference>
<protein>
    <recommendedName>
        <fullName evidence="11">Zinc metalloprotease</fullName>
        <ecNumber evidence="11">3.4.24.-</ecNumber>
    </recommendedName>
</protein>